<sequence length="73" mass="8567">MENISERTTIIELYEKYQDLLTQAHKQALYLYYFEDLSYSEIAKELAMTRSGAFDAVKKAKEKLLDIDKKIAK</sequence>
<comment type="similarity">
    <text evidence="1">Belongs to the UPF0122 family.</text>
</comment>
<dbReference type="InterPro" id="IPR013324">
    <property type="entry name" value="RNA_pol_sigma_r3/r4-like"/>
</dbReference>
<dbReference type="InterPro" id="IPR036388">
    <property type="entry name" value="WH-like_DNA-bd_sf"/>
</dbReference>
<evidence type="ECO:0000256" key="1">
    <source>
        <dbReference type="ARBA" id="ARBA00008720"/>
    </source>
</evidence>
<name>A0A2Z5ISY4_9BACT</name>
<protein>
    <submittedName>
        <fullName evidence="3">Uncharacterized protein</fullName>
    </submittedName>
</protein>
<dbReference type="RefSeq" id="WP_114191122.1">
    <property type="nucleotide sequence ID" value="NZ_CP029295.1"/>
</dbReference>
<proteinExistence type="inferred from homology"/>
<dbReference type="Pfam" id="PF04297">
    <property type="entry name" value="UPF0122"/>
    <property type="match status" value="1"/>
</dbReference>
<dbReference type="InterPro" id="IPR007394">
    <property type="entry name" value="UPF0122"/>
</dbReference>
<organism evidence="3 4">
    <name type="scientific">[Mycoplasma] phocae</name>
    <dbReference type="NCBI Taxonomy" id="142651"/>
    <lineage>
        <taxon>Bacteria</taxon>
        <taxon>Bacillati</taxon>
        <taxon>Mycoplasmatota</taxon>
        <taxon>Mycoplasmoidales</taxon>
        <taxon>Metamycoplasmataceae</taxon>
        <taxon>Metamycoplasma</taxon>
    </lineage>
</organism>
<evidence type="ECO:0000256" key="2">
    <source>
        <dbReference type="ARBA" id="ARBA00024764"/>
    </source>
</evidence>
<dbReference type="SUPFAM" id="SSF88659">
    <property type="entry name" value="Sigma3 and sigma4 domains of RNA polymerase sigma factors"/>
    <property type="match status" value="1"/>
</dbReference>
<comment type="function">
    <text evidence="2">Might take part in the signal recognition particle (SRP) pathway. This is inferred from the conservation of its genetic proximity to ftsY/ffh. May be a regulatory protein.</text>
</comment>
<reference evidence="3 4" key="1">
    <citation type="submission" date="2018-05" db="EMBL/GenBank/DDBJ databases">
        <title>Annotation of the Mycoplasma phocidae genome.</title>
        <authorList>
            <person name="Brown D.R."/>
            <person name="Kutish G.F."/>
            <person name="Frasca S.Jr."/>
        </authorList>
    </citation>
    <scope>NUCLEOTIDE SEQUENCE [LARGE SCALE GENOMIC DNA]</scope>
    <source>
        <strain evidence="3 4">105</strain>
    </source>
</reference>
<dbReference type="PANTHER" id="PTHR40083">
    <property type="entry name" value="UPF0122 PROTEIN CBO2450/CLC_2298"/>
    <property type="match status" value="1"/>
</dbReference>
<dbReference type="EMBL" id="CP029295">
    <property type="protein sequence ID" value="AXE61028.1"/>
    <property type="molecule type" value="Genomic_DNA"/>
</dbReference>
<dbReference type="Gene3D" id="1.10.10.10">
    <property type="entry name" value="Winged helix-like DNA-binding domain superfamily/Winged helix DNA-binding domain"/>
    <property type="match status" value="1"/>
</dbReference>
<accession>A0A2Z5ISY4</accession>
<dbReference type="Proteomes" id="UP000252477">
    <property type="component" value="Chromosome"/>
</dbReference>
<gene>
    <name evidence="3" type="ORF">DA803_02955</name>
</gene>
<dbReference type="PANTHER" id="PTHR40083:SF1">
    <property type="entry name" value="UPF0122 PROTEIN YLXM"/>
    <property type="match status" value="1"/>
</dbReference>
<dbReference type="KEGG" id="mpho:DA803_02955"/>
<dbReference type="OrthoDB" id="404035at2"/>
<keyword evidence="4" id="KW-1185">Reference proteome</keyword>
<evidence type="ECO:0000313" key="3">
    <source>
        <dbReference type="EMBL" id="AXE61028.1"/>
    </source>
</evidence>
<dbReference type="AlphaFoldDB" id="A0A2Z5ISY4"/>
<evidence type="ECO:0000313" key="4">
    <source>
        <dbReference type="Proteomes" id="UP000252477"/>
    </source>
</evidence>